<reference evidence="1" key="1">
    <citation type="journal article" date="2021" name="Proc. Natl. Acad. Sci. U.S.A.">
        <title>A Catalog of Tens of Thousands of Viruses from Human Metagenomes Reveals Hidden Associations with Chronic Diseases.</title>
        <authorList>
            <person name="Tisza M.J."/>
            <person name="Buck C.B."/>
        </authorList>
    </citation>
    <scope>NUCLEOTIDE SEQUENCE</scope>
    <source>
        <strain evidence="1">CtCpR1</strain>
    </source>
</reference>
<dbReference type="Gene3D" id="3.10.450.40">
    <property type="match status" value="1"/>
</dbReference>
<dbReference type="EMBL" id="BK016224">
    <property type="protein sequence ID" value="DAG03113.1"/>
    <property type="molecule type" value="Genomic_DNA"/>
</dbReference>
<protein>
    <submittedName>
        <fullName evidence="1">Lysozyme</fullName>
    </submittedName>
</protein>
<proteinExistence type="predicted"/>
<name>A0A8S5V8M9_9CAUD</name>
<dbReference type="SUPFAM" id="SSF160719">
    <property type="entry name" value="gpW/gp25-like"/>
    <property type="match status" value="1"/>
</dbReference>
<accession>A0A8S5V8M9</accession>
<organism evidence="1">
    <name type="scientific">Caudovirales sp. ctCpR1</name>
    <dbReference type="NCBI Taxonomy" id="2825760"/>
    <lineage>
        <taxon>Viruses</taxon>
        <taxon>Duplodnaviria</taxon>
        <taxon>Heunggongvirae</taxon>
        <taxon>Uroviricota</taxon>
        <taxon>Caudoviricetes</taxon>
    </lineage>
</organism>
<sequence>MIDTENTEIILQAGKADDSTAADVQRCLKMLYSAHPGEQALDRDFGIDREPLGLPMSSAKALMAAEFVAKTARYEPRARVLRVDWNESNLAEGILIPKVVVEIV</sequence>
<evidence type="ECO:0000313" key="1">
    <source>
        <dbReference type="EMBL" id="DAG03113.1"/>
    </source>
</evidence>